<gene>
    <name evidence="1" type="ORF">AVEN_116046_1</name>
</gene>
<reference evidence="1 2" key="1">
    <citation type="journal article" date="2019" name="Sci. Rep.">
        <title>Orb-weaving spider Araneus ventricosus genome elucidates the spidroin gene catalogue.</title>
        <authorList>
            <person name="Kono N."/>
            <person name="Nakamura H."/>
            <person name="Ohtoshi R."/>
            <person name="Moran D.A.P."/>
            <person name="Shinohara A."/>
            <person name="Yoshida Y."/>
            <person name="Fujiwara M."/>
            <person name="Mori M."/>
            <person name="Tomita M."/>
            <person name="Arakawa K."/>
        </authorList>
    </citation>
    <scope>NUCLEOTIDE SEQUENCE [LARGE SCALE GENOMIC DNA]</scope>
</reference>
<evidence type="ECO:0000313" key="2">
    <source>
        <dbReference type="Proteomes" id="UP000499080"/>
    </source>
</evidence>
<dbReference type="Proteomes" id="UP000499080">
    <property type="component" value="Unassembled WGS sequence"/>
</dbReference>
<accession>A0A4Y2KT17</accession>
<keyword evidence="2" id="KW-1185">Reference proteome</keyword>
<organism evidence="1 2">
    <name type="scientific">Araneus ventricosus</name>
    <name type="common">Orbweaver spider</name>
    <name type="synonym">Epeira ventricosa</name>
    <dbReference type="NCBI Taxonomy" id="182803"/>
    <lineage>
        <taxon>Eukaryota</taxon>
        <taxon>Metazoa</taxon>
        <taxon>Ecdysozoa</taxon>
        <taxon>Arthropoda</taxon>
        <taxon>Chelicerata</taxon>
        <taxon>Arachnida</taxon>
        <taxon>Araneae</taxon>
        <taxon>Araneomorphae</taxon>
        <taxon>Entelegynae</taxon>
        <taxon>Araneoidea</taxon>
        <taxon>Araneidae</taxon>
        <taxon>Araneus</taxon>
    </lineage>
</organism>
<name>A0A4Y2KT17_ARAVE</name>
<dbReference type="AlphaFoldDB" id="A0A4Y2KT17"/>
<protein>
    <submittedName>
        <fullName evidence="1">Uncharacterized protein</fullName>
    </submittedName>
</protein>
<dbReference type="EMBL" id="BGPR01004958">
    <property type="protein sequence ID" value="GBN05332.1"/>
    <property type="molecule type" value="Genomic_DNA"/>
</dbReference>
<comment type="caution">
    <text evidence="1">The sequence shown here is derived from an EMBL/GenBank/DDBJ whole genome shotgun (WGS) entry which is preliminary data.</text>
</comment>
<sequence>MKPLRWTLLCKRLLADAEELKGETDNIRASVSEVTTYFSADKRDIIYHKCKTRNICQVCKRKFVCFDCGRPGRTVDLNLNQISRSAAVTLTVGEPV</sequence>
<proteinExistence type="predicted"/>
<evidence type="ECO:0000313" key="1">
    <source>
        <dbReference type="EMBL" id="GBN05332.1"/>
    </source>
</evidence>